<evidence type="ECO:0000313" key="3">
    <source>
        <dbReference type="EMBL" id="ASR52243.1"/>
    </source>
</evidence>
<dbReference type="RefSeq" id="WP_117352596.1">
    <property type="nucleotide sequence ID" value="NZ_CP020083.1"/>
</dbReference>
<dbReference type="InterPro" id="IPR037401">
    <property type="entry name" value="SnoaL-like"/>
</dbReference>
<dbReference type="Proteomes" id="UP000258016">
    <property type="component" value="Chromosome"/>
</dbReference>
<dbReference type="EMBL" id="CP020083">
    <property type="protein sequence ID" value="ASR52243.1"/>
    <property type="molecule type" value="Genomic_DNA"/>
</dbReference>
<dbReference type="GeneID" id="303486473"/>
<protein>
    <recommendedName>
        <fullName evidence="2">SnoaL-like domain-containing protein</fullName>
    </recommendedName>
</protein>
<evidence type="ECO:0000313" key="4">
    <source>
        <dbReference type="Proteomes" id="UP000258016"/>
    </source>
</evidence>
<dbReference type="SUPFAM" id="SSF54427">
    <property type="entry name" value="NTF2-like"/>
    <property type="match status" value="1"/>
</dbReference>
<organism evidence="3 4">
    <name type="scientific">Blastomonas fulva</name>
    <dbReference type="NCBI Taxonomy" id="1550728"/>
    <lineage>
        <taxon>Bacteria</taxon>
        <taxon>Pseudomonadati</taxon>
        <taxon>Pseudomonadota</taxon>
        <taxon>Alphaproteobacteria</taxon>
        <taxon>Sphingomonadales</taxon>
        <taxon>Sphingomonadaceae</taxon>
        <taxon>Blastomonas</taxon>
    </lineage>
</organism>
<feature type="region of interest" description="Disordered" evidence="1">
    <location>
        <begin position="151"/>
        <end position="185"/>
    </location>
</feature>
<feature type="domain" description="SnoaL-like" evidence="2">
    <location>
        <begin position="10"/>
        <end position="135"/>
    </location>
</feature>
<evidence type="ECO:0000256" key="1">
    <source>
        <dbReference type="SAM" id="MobiDB-lite"/>
    </source>
</evidence>
<dbReference type="Gene3D" id="3.10.450.50">
    <property type="match status" value="1"/>
</dbReference>
<dbReference type="Pfam" id="PF13577">
    <property type="entry name" value="SnoaL_4"/>
    <property type="match status" value="1"/>
</dbReference>
<evidence type="ECO:0000259" key="2">
    <source>
        <dbReference type="Pfam" id="PF13577"/>
    </source>
</evidence>
<keyword evidence="4" id="KW-1185">Reference proteome</keyword>
<gene>
    <name evidence="3" type="ORF">B5J99_12900</name>
</gene>
<reference evidence="3 4" key="1">
    <citation type="submission" date="2017-03" db="EMBL/GenBank/DDBJ databases">
        <title>Complete genome sequence of Blastomonas fulva degrading microcsystin LR.</title>
        <authorList>
            <person name="Lee H.-g."/>
            <person name="Jin L."/>
            <person name="oh H.-M."/>
        </authorList>
    </citation>
    <scope>NUCLEOTIDE SEQUENCE [LARGE SCALE GENOMIC DNA]</scope>
    <source>
        <strain evidence="3 4">T2</strain>
    </source>
</reference>
<proteinExistence type="predicted"/>
<name>A0ABM6M8R2_9SPHN</name>
<sequence length="185" mass="20903">MTDDARLLMLVDRQEIHDCLFRFCRGMDRFDRALFLSAFHTDAVIAAGPYVGDVAGCWEWAKPLHEAGQVLTHHVLLNHYIDIAGDTAHSECYYQFIGRNHPWEEGGGETVMLAGGRYIDRLERRDGSWRIALRTNVIEWSCIQPSLPPPFGDVPDISANGRSARDSSDPSYQRPLVNHRAPSKP</sequence>
<accession>A0ABM6M8R2</accession>
<dbReference type="InterPro" id="IPR032710">
    <property type="entry name" value="NTF2-like_dom_sf"/>
</dbReference>